<dbReference type="EC" id="3.2.1.51" evidence="8"/>
<dbReference type="InterPro" id="IPR016286">
    <property type="entry name" value="FUC_metazoa-typ"/>
</dbReference>
<dbReference type="FunFam" id="2.60.40.1180:FF:000013">
    <property type="entry name" value="Alpha-L-fucosidase"/>
    <property type="match status" value="1"/>
</dbReference>
<dbReference type="FunFam" id="3.20.20.80:FF:000027">
    <property type="entry name" value="Alpha-L-fucosidase"/>
    <property type="match status" value="1"/>
</dbReference>
<dbReference type="PANTHER" id="PTHR10030">
    <property type="entry name" value="ALPHA-L-FUCOSIDASE"/>
    <property type="match status" value="1"/>
</dbReference>
<dbReference type="PROSITE" id="PS00237">
    <property type="entry name" value="G_PROTEIN_RECEP_F1_1"/>
    <property type="match status" value="1"/>
</dbReference>
<evidence type="ECO:0000256" key="21">
    <source>
        <dbReference type="SAM" id="Phobius"/>
    </source>
</evidence>
<dbReference type="InterPro" id="IPR018526">
    <property type="entry name" value="Glyco_hydro_29_CS"/>
</dbReference>
<accession>A0AAN7MM97</accession>
<evidence type="ECO:0000256" key="17">
    <source>
        <dbReference type="ARBA" id="ARBA00023228"/>
    </source>
</evidence>
<keyword evidence="10 21" id="KW-0812">Transmembrane</keyword>
<keyword evidence="17" id="KW-0458">Lysosome</keyword>
<feature type="transmembrane region" description="Helical" evidence="21">
    <location>
        <begin position="141"/>
        <end position="165"/>
    </location>
</feature>
<dbReference type="Pfam" id="PF00001">
    <property type="entry name" value="7tm_1"/>
    <property type="match status" value="1"/>
</dbReference>
<dbReference type="InterPro" id="IPR057739">
    <property type="entry name" value="Glyco_hydro_29_N"/>
</dbReference>
<dbReference type="SUPFAM" id="SSF51445">
    <property type="entry name" value="(Trans)glycosidases"/>
    <property type="match status" value="1"/>
</dbReference>
<evidence type="ECO:0000256" key="2">
    <source>
        <dbReference type="ARBA" id="ARBA00000419"/>
    </source>
</evidence>
<feature type="transmembrane region" description="Helical" evidence="21">
    <location>
        <begin position="69"/>
        <end position="93"/>
    </location>
</feature>
<dbReference type="SMART" id="SM00812">
    <property type="entry name" value="Alpha_L_fucos"/>
    <property type="match status" value="1"/>
</dbReference>
<comment type="similarity">
    <text evidence="6">Belongs to the glycosyl hydrolase 29 family.</text>
</comment>
<dbReference type="Pfam" id="PF16757">
    <property type="entry name" value="Fucosidase_C"/>
    <property type="match status" value="1"/>
</dbReference>
<dbReference type="GO" id="GO:0016139">
    <property type="term" value="P:glycoside catabolic process"/>
    <property type="evidence" value="ECO:0007669"/>
    <property type="project" value="TreeGrafter"/>
</dbReference>
<comment type="caution">
    <text evidence="23">The sequence shown here is derived from an EMBL/GenBank/DDBJ whole genome shotgun (WGS) entry which is preliminary data.</text>
</comment>
<keyword evidence="18" id="KW-0326">Glycosidase</keyword>
<evidence type="ECO:0000256" key="16">
    <source>
        <dbReference type="ARBA" id="ARBA00023180"/>
    </source>
</evidence>
<keyword evidence="13 21" id="KW-1133">Transmembrane helix</keyword>
<dbReference type="InterPro" id="IPR017853">
    <property type="entry name" value="GH"/>
</dbReference>
<evidence type="ECO:0000256" key="20">
    <source>
        <dbReference type="ARBA" id="ARBA00032971"/>
    </source>
</evidence>
<protein>
    <recommendedName>
        <fullName evidence="9">Tissue alpha-L-fucosidase</fullName>
        <ecNumber evidence="8">3.2.1.51</ecNumber>
    </recommendedName>
    <alternativeName>
        <fullName evidence="19">Alpha-L-fucosidase I</fullName>
    </alternativeName>
    <alternativeName>
        <fullName evidence="20">Alpha-L-fucoside fucohydrolase 1</fullName>
    </alternativeName>
</protein>
<keyword evidence="11" id="KW-0732">Signal</keyword>
<evidence type="ECO:0000256" key="13">
    <source>
        <dbReference type="ARBA" id="ARBA00022989"/>
    </source>
</evidence>
<dbReference type="GO" id="GO:0004560">
    <property type="term" value="F:alpha-L-fucosidase activity"/>
    <property type="evidence" value="ECO:0007669"/>
    <property type="project" value="UniProtKB-EC"/>
</dbReference>
<dbReference type="Pfam" id="PF01120">
    <property type="entry name" value="Alpha_L_fucos"/>
    <property type="match status" value="1"/>
</dbReference>
<evidence type="ECO:0000256" key="4">
    <source>
        <dbReference type="ARBA" id="ARBA00004370"/>
    </source>
</evidence>
<feature type="transmembrane region" description="Helical" evidence="21">
    <location>
        <begin position="284"/>
        <end position="306"/>
    </location>
</feature>
<comment type="subunit">
    <text evidence="7">Homotetramer.</text>
</comment>
<evidence type="ECO:0000313" key="24">
    <source>
        <dbReference type="Proteomes" id="UP001333110"/>
    </source>
</evidence>
<organism evidence="23 24">
    <name type="scientific">Mycteria americana</name>
    <name type="common">Wood stork</name>
    <dbReference type="NCBI Taxonomy" id="33587"/>
    <lineage>
        <taxon>Eukaryota</taxon>
        <taxon>Metazoa</taxon>
        <taxon>Chordata</taxon>
        <taxon>Craniata</taxon>
        <taxon>Vertebrata</taxon>
        <taxon>Euteleostomi</taxon>
        <taxon>Archelosauria</taxon>
        <taxon>Archosauria</taxon>
        <taxon>Dinosauria</taxon>
        <taxon>Saurischia</taxon>
        <taxon>Theropoda</taxon>
        <taxon>Coelurosauria</taxon>
        <taxon>Aves</taxon>
        <taxon>Neognathae</taxon>
        <taxon>Neoaves</taxon>
        <taxon>Aequornithes</taxon>
        <taxon>Ciconiiformes</taxon>
        <taxon>Ciconiidae</taxon>
        <taxon>Mycteria</taxon>
    </lineage>
</organism>
<dbReference type="Proteomes" id="UP001333110">
    <property type="component" value="Unassembled WGS sequence"/>
</dbReference>
<dbReference type="GO" id="GO:0016020">
    <property type="term" value="C:membrane"/>
    <property type="evidence" value="ECO:0007669"/>
    <property type="project" value="UniProtKB-SubCell"/>
</dbReference>
<keyword evidence="15 21" id="KW-0472">Membrane</keyword>
<dbReference type="GO" id="GO:0005764">
    <property type="term" value="C:lysosome"/>
    <property type="evidence" value="ECO:0007669"/>
    <property type="project" value="UniProtKB-SubCell"/>
</dbReference>
<evidence type="ECO:0000256" key="7">
    <source>
        <dbReference type="ARBA" id="ARBA00011881"/>
    </source>
</evidence>
<evidence type="ECO:0000256" key="10">
    <source>
        <dbReference type="ARBA" id="ARBA00022692"/>
    </source>
</evidence>
<dbReference type="AlphaFoldDB" id="A0AAN7MM97"/>
<dbReference type="InterPro" id="IPR000276">
    <property type="entry name" value="GPCR_Rhodpsn"/>
</dbReference>
<dbReference type="PROSITE" id="PS50262">
    <property type="entry name" value="G_PROTEIN_RECEP_F1_2"/>
    <property type="match status" value="1"/>
</dbReference>
<evidence type="ECO:0000256" key="12">
    <source>
        <dbReference type="ARBA" id="ARBA00022801"/>
    </source>
</evidence>
<feature type="domain" description="G-protein coupled receptors family 1 profile" evidence="22">
    <location>
        <begin position="85"/>
        <end position="337"/>
    </location>
</feature>
<evidence type="ECO:0000256" key="6">
    <source>
        <dbReference type="ARBA" id="ARBA00007951"/>
    </source>
</evidence>
<dbReference type="Gene3D" id="3.20.20.80">
    <property type="entry name" value="Glycosidases"/>
    <property type="match status" value="1"/>
</dbReference>
<dbReference type="Gene3D" id="1.20.1070.10">
    <property type="entry name" value="Rhodopsin 7-helix transmembrane proteins"/>
    <property type="match status" value="1"/>
</dbReference>
<dbReference type="InterPro" id="IPR031919">
    <property type="entry name" value="Fucosidase_C"/>
</dbReference>
<evidence type="ECO:0000256" key="15">
    <source>
        <dbReference type="ARBA" id="ARBA00023136"/>
    </source>
</evidence>
<evidence type="ECO:0000313" key="23">
    <source>
        <dbReference type="EMBL" id="KAK4808917.1"/>
    </source>
</evidence>
<evidence type="ECO:0000256" key="18">
    <source>
        <dbReference type="ARBA" id="ARBA00023295"/>
    </source>
</evidence>
<evidence type="ECO:0000256" key="5">
    <source>
        <dbReference type="ARBA" id="ARBA00004371"/>
    </source>
</evidence>
<comment type="subcellular location">
    <subcellularLocation>
        <location evidence="5">Lysosome</location>
    </subcellularLocation>
    <subcellularLocation>
        <location evidence="4">Membrane</location>
    </subcellularLocation>
</comment>
<dbReference type="SUPFAM" id="SSF81321">
    <property type="entry name" value="Family A G protein-coupled receptor-like"/>
    <property type="match status" value="1"/>
</dbReference>
<gene>
    <name evidence="23" type="ORF">QYF61_008032</name>
</gene>
<feature type="transmembrane region" description="Helical" evidence="21">
    <location>
        <begin position="105"/>
        <end position="129"/>
    </location>
</feature>
<dbReference type="PANTHER" id="PTHR10030:SF2">
    <property type="entry name" value="TISSUE ALPHA-L-FUCOSIDASE"/>
    <property type="match status" value="1"/>
</dbReference>
<name>A0AAN7MM97_MYCAM</name>
<evidence type="ECO:0000256" key="1">
    <source>
        <dbReference type="ARBA" id="ARBA00000321"/>
    </source>
</evidence>
<dbReference type="GO" id="GO:0004930">
    <property type="term" value="F:G protein-coupled receptor activity"/>
    <property type="evidence" value="ECO:0007669"/>
    <property type="project" value="InterPro"/>
</dbReference>
<evidence type="ECO:0000256" key="8">
    <source>
        <dbReference type="ARBA" id="ARBA00012662"/>
    </source>
</evidence>
<dbReference type="InterPro" id="IPR013780">
    <property type="entry name" value="Glyco_hydro_b"/>
</dbReference>
<feature type="transmembrane region" description="Helical" evidence="21">
    <location>
        <begin position="186"/>
        <end position="208"/>
    </location>
</feature>
<keyword evidence="12" id="KW-0378">Hydrolase</keyword>
<dbReference type="GO" id="GO:0006004">
    <property type="term" value="P:fucose metabolic process"/>
    <property type="evidence" value="ECO:0007669"/>
    <property type="project" value="InterPro"/>
</dbReference>
<evidence type="ECO:0000259" key="22">
    <source>
        <dbReference type="PROSITE" id="PS50262"/>
    </source>
</evidence>
<keyword evidence="16" id="KW-0325">Glycoprotein</keyword>
<dbReference type="InterPro" id="IPR017452">
    <property type="entry name" value="GPCR_Rhodpsn_7TM"/>
</dbReference>
<comment type="function">
    <text evidence="3">Alpha-L-fucosidase is responsible for hydrolyzing the alpha-1,6-linked fucose joined to the reducing-end N-acetylglucosamine of the carbohydrate moieties of glycoproteins.</text>
</comment>
<evidence type="ECO:0000256" key="14">
    <source>
        <dbReference type="ARBA" id="ARBA00023098"/>
    </source>
</evidence>
<keyword evidence="24" id="KW-1185">Reference proteome</keyword>
<dbReference type="InterPro" id="IPR000933">
    <property type="entry name" value="Glyco_hydro_29"/>
</dbReference>
<feature type="transmembrane region" description="Helical" evidence="21">
    <location>
        <begin position="386"/>
        <end position="405"/>
    </location>
</feature>
<evidence type="ECO:0000256" key="19">
    <source>
        <dbReference type="ARBA" id="ARBA00031765"/>
    </source>
</evidence>
<dbReference type="PROSITE" id="PS00385">
    <property type="entry name" value="ALPHA_L_FUCOSIDASE"/>
    <property type="match status" value="1"/>
</dbReference>
<evidence type="ECO:0000256" key="11">
    <source>
        <dbReference type="ARBA" id="ARBA00022729"/>
    </source>
</evidence>
<evidence type="ECO:0000256" key="3">
    <source>
        <dbReference type="ARBA" id="ARBA00004071"/>
    </source>
</evidence>
<reference evidence="23 24" key="1">
    <citation type="journal article" date="2023" name="J. Hered.">
        <title>Chromosome-level genome of the wood stork (Mycteria americana) provides insight into avian chromosome evolution.</title>
        <authorList>
            <person name="Flamio R. Jr."/>
            <person name="Ramstad K.M."/>
        </authorList>
    </citation>
    <scope>NUCLEOTIDE SEQUENCE [LARGE SCALE GENOMIC DNA]</scope>
    <source>
        <strain evidence="23">JAX WOST 10</strain>
    </source>
</reference>
<proteinExistence type="inferred from homology"/>
<dbReference type="SMART" id="SM01381">
    <property type="entry name" value="7TM_GPCR_Srsx"/>
    <property type="match status" value="1"/>
</dbReference>
<dbReference type="Gene3D" id="2.60.40.1180">
    <property type="entry name" value="Golgi alpha-mannosidase II"/>
    <property type="match status" value="1"/>
</dbReference>
<dbReference type="GO" id="GO:0006629">
    <property type="term" value="P:lipid metabolic process"/>
    <property type="evidence" value="ECO:0007669"/>
    <property type="project" value="UniProtKB-KW"/>
</dbReference>
<evidence type="ECO:0000256" key="9">
    <source>
        <dbReference type="ARBA" id="ARBA00014025"/>
    </source>
</evidence>
<feature type="transmembrane region" description="Helical" evidence="21">
    <location>
        <begin position="228"/>
        <end position="248"/>
    </location>
</feature>
<comment type="catalytic activity">
    <reaction evidence="1">
        <text>a neolactoside IV(2)-alpha-Fuc-nLc4Cer(d18:1(4E)) + H2O = a neolactoside nLc4Cer(d18:1(4E)) + L-fucose</text>
        <dbReference type="Rhea" id="RHEA:48224"/>
        <dbReference type="ChEBI" id="CHEBI:2181"/>
        <dbReference type="ChEBI" id="CHEBI:15377"/>
        <dbReference type="ChEBI" id="CHEBI:17006"/>
        <dbReference type="ChEBI" id="CHEBI:28691"/>
    </reaction>
    <physiologicalReaction direction="left-to-right" evidence="1">
        <dbReference type="Rhea" id="RHEA:48225"/>
    </physiologicalReaction>
</comment>
<dbReference type="PRINTS" id="PR00741">
    <property type="entry name" value="GLHYDRLASE29"/>
</dbReference>
<sequence>MGSPQASPACNASERRASEEVQKEAKKFPASSWLQLITMDICKIHDNVSKCSVNTMECFMVLSTQTQKISIATLCGFFGTLCIFENSLVLYLIFSSPGTRRKPSYLFISSLALADILASIIFVCSFVNFHVFNETNVSKEMFLLQLGGVNTSFSASLSSLLLTALDRYISISRPSEYKLLMTRKRAWIALGVLWVACATIASLPLLGWNCCMLNSTCSDLFPFVDNSYLSSWVCFVMVLLGFIIYAYAHVLWRAHQHTAYMEKHQVQVGKQNTRMRMDVMLAKTLVMVLTVLVLCWSPVLVLMIYSIFARLSNHLRKVFAFCSTLCLLNSMVNPIIYALRSKELYSSLRMVFSRFRRQLKASEESPEGESTHKSSMIETVCEDMRVTMAAGGLLWLAAALGPVLAAPRYRPDWASLDARPLPAWFDQAKVGVFLHWGVFSVPAWGSEWFWWHWQGEHRADYERFVQSRYPPHTTYADFAPRFTAHDFQPCEWAQLFQRAGARYVVLTTKHHEGFTNWGSPVSWNWNSLDTGPHRDLVGELGQALRESNIRYGLYHSLLEWFNPLYLADKASGFKTQNFVLKKTMPELYELVLKYKPDLIWSDGDWEAPESYWNSTSFLAWLYNDSPVKDTVVVNDRWCNNCSCHHGGYYNCADKYKPGTLPTHKWEMCSSIDKLSWGYRSNMNVAELMDEASIIEELVQTVSFGGNYLLNVGPTKEGVIVPIFQERLLALGRWLDTNGEAIYESKPWRVQMENSTDTVWYTSKGPIVYAIFLIWPRDNVLELSSPSPSPATQVTMLGFAGTLKWQKSPGKGLLITLPYMLPSPLPPQSGWTVKLEGVK</sequence>
<dbReference type="EMBL" id="JAUNZN010000023">
    <property type="protein sequence ID" value="KAK4808917.1"/>
    <property type="molecule type" value="Genomic_DNA"/>
</dbReference>
<keyword evidence="14" id="KW-0443">Lipid metabolism</keyword>
<feature type="transmembrane region" description="Helical" evidence="21">
    <location>
        <begin position="318"/>
        <end position="339"/>
    </location>
</feature>
<comment type="catalytic activity">
    <reaction evidence="2">
        <text>a neolactoside IV(2)-alpha-Fuc-nLc4Cer(d18:0) + H2O = a neolactoside nLc4Cer(d18:0) + L-fucose</text>
        <dbReference type="Rhea" id="RHEA:49308"/>
        <dbReference type="ChEBI" id="CHEBI:2181"/>
        <dbReference type="ChEBI" id="CHEBI:15377"/>
        <dbReference type="ChEBI" id="CHEBI:91119"/>
        <dbReference type="ChEBI" id="CHEBI:91121"/>
    </reaction>
    <physiologicalReaction direction="left-to-right" evidence="2">
        <dbReference type="Rhea" id="RHEA:49309"/>
    </physiologicalReaction>
</comment>